<feature type="compositionally biased region" description="Basic residues" evidence="5">
    <location>
        <begin position="462"/>
        <end position="472"/>
    </location>
</feature>
<comment type="similarity">
    <text evidence="2">Belongs to the ESF1 family.</text>
</comment>
<reference evidence="9" key="1">
    <citation type="submission" date="2018-06" db="EMBL/GenBank/DDBJ databases">
        <authorList>
            <person name="Guldener U."/>
        </authorList>
    </citation>
    <scope>NUCLEOTIDE SEQUENCE [LARGE SCALE GENOMIC DNA]</scope>
    <source>
        <strain evidence="9">UTAD17</strain>
    </source>
</reference>
<dbReference type="GO" id="GO:0005730">
    <property type="term" value="C:nucleolus"/>
    <property type="evidence" value="ECO:0007669"/>
    <property type="project" value="UniProtKB-SubCell"/>
</dbReference>
<dbReference type="PANTHER" id="PTHR12202">
    <property type="entry name" value="ESF1 HOMOLOG"/>
    <property type="match status" value="1"/>
</dbReference>
<feature type="region of interest" description="Disordered" evidence="5">
    <location>
        <begin position="518"/>
        <end position="559"/>
    </location>
</feature>
<feature type="region of interest" description="Disordered" evidence="5">
    <location>
        <begin position="201"/>
        <end position="227"/>
    </location>
</feature>
<name>A0A376B9M1_9ASCO</name>
<dbReference type="GO" id="GO:0006364">
    <property type="term" value="P:rRNA processing"/>
    <property type="evidence" value="ECO:0007669"/>
    <property type="project" value="InterPro"/>
</dbReference>
<evidence type="ECO:0000256" key="2">
    <source>
        <dbReference type="ARBA" id="ARBA00009087"/>
    </source>
</evidence>
<organism evidence="8 9">
    <name type="scientific">Saccharomycodes ludwigii</name>
    <dbReference type="NCBI Taxonomy" id="36035"/>
    <lineage>
        <taxon>Eukaryota</taxon>
        <taxon>Fungi</taxon>
        <taxon>Dikarya</taxon>
        <taxon>Ascomycota</taxon>
        <taxon>Saccharomycotina</taxon>
        <taxon>Saccharomycetes</taxon>
        <taxon>Saccharomycodales</taxon>
        <taxon>Saccharomycodaceae</taxon>
        <taxon>Saccharomycodes</taxon>
    </lineage>
</organism>
<evidence type="ECO:0000259" key="6">
    <source>
        <dbReference type="Pfam" id="PF08159"/>
    </source>
</evidence>
<dbReference type="InterPro" id="IPR039754">
    <property type="entry name" value="Esf1"/>
</dbReference>
<feature type="domain" description="ESF1 RRM" evidence="7">
    <location>
        <begin position="154"/>
        <end position="313"/>
    </location>
</feature>
<comment type="subcellular location">
    <subcellularLocation>
        <location evidence="1">Nucleus</location>
        <location evidence="1">Nucleolus</location>
    </subcellularLocation>
</comment>
<evidence type="ECO:0000259" key="7">
    <source>
        <dbReference type="Pfam" id="PF25121"/>
    </source>
</evidence>
<evidence type="ECO:0000313" key="8">
    <source>
        <dbReference type="EMBL" id="SSD61357.1"/>
    </source>
</evidence>
<feature type="compositionally biased region" description="Acidic residues" evidence="5">
    <location>
        <begin position="122"/>
        <end position="143"/>
    </location>
</feature>
<dbReference type="Proteomes" id="UP000262825">
    <property type="component" value="Unassembled WGS sequence"/>
</dbReference>
<feature type="compositionally biased region" description="Basic and acidic residues" evidence="5">
    <location>
        <begin position="201"/>
        <end position="213"/>
    </location>
</feature>
<feature type="compositionally biased region" description="Basic and acidic residues" evidence="5">
    <location>
        <begin position="473"/>
        <end position="500"/>
    </location>
</feature>
<evidence type="ECO:0000313" key="9">
    <source>
        <dbReference type="Proteomes" id="UP000262825"/>
    </source>
</evidence>
<feature type="compositionally biased region" description="Low complexity" evidence="5">
    <location>
        <begin position="109"/>
        <end position="121"/>
    </location>
</feature>
<proteinExistence type="inferred from homology"/>
<feature type="compositionally biased region" description="Basic and acidic residues" evidence="5">
    <location>
        <begin position="80"/>
        <end position="94"/>
    </location>
</feature>
<accession>A0A376B9M1</accession>
<dbReference type="InterPro" id="IPR056750">
    <property type="entry name" value="RRM_ESF1"/>
</dbReference>
<dbReference type="Pfam" id="PF25121">
    <property type="entry name" value="RRM_ESF1"/>
    <property type="match status" value="1"/>
</dbReference>
<feature type="compositionally biased region" description="Basic and acidic residues" evidence="5">
    <location>
        <begin position="1"/>
        <end position="13"/>
    </location>
</feature>
<dbReference type="Pfam" id="PF08159">
    <property type="entry name" value="NUC153"/>
    <property type="match status" value="1"/>
</dbReference>
<evidence type="ECO:0000256" key="3">
    <source>
        <dbReference type="ARBA" id="ARBA00023054"/>
    </source>
</evidence>
<feature type="region of interest" description="Disordered" evidence="5">
    <location>
        <begin position="427"/>
        <end position="500"/>
    </location>
</feature>
<feature type="region of interest" description="Disordered" evidence="5">
    <location>
        <begin position="1"/>
        <end position="24"/>
    </location>
</feature>
<gene>
    <name evidence="8" type="ORF">SCODWIG_03118</name>
</gene>
<evidence type="ECO:0000256" key="5">
    <source>
        <dbReference type="SAM" id="MobiDB-lite"/>
    </source>
</evidence>
<keyword evidence="4" id="KW-0539">Nucleus</keyword>
<feature type="domain" description="NUC153" evidence="6">
    <location>
        <begin position="563"/>
        <end position="591"/>
    </location>
</feature>
<keyword evidence="3" id="KW-0175">Coiled coil</keyword>
<sequence length="665" mass="77605">MAPSSDKKDKVSSDPRFANIQNDPKFRKTKLSKFKIKLDDRFSKEDLNISHKKGKRVDKYGRRIEDDNLVEKKDFDKYFEKDDDKRDDDSEKIGDQINTVDRARGEVPSDYMSSSDEVSSSESDDDADSFMDDDDDDESEIELEESKPDECEPTKTIACVNMDWDHIRAADLMITFNSFVPKGGKIIKVVIYPSEFGRERMQREEVEGPPRELFKKKKNHSKKDREDNEDIDIKDLYDEGDADEDYDIKTLRRYQLERLRYYYAIVYCNNVATAKAICDNCDHTEYEASSNMFDLRYVPDDMVFDNDTAKDECSEITKNYKPLDFTTDALQHSKVKLTWDETPAARVELAKRAFTQREIEDMDFKAYLASDTDSSDGESTKIDEEAKNKLKSLVSSVAKVGDKNIFENKNNKDSEKDDDVDMEITFEPALGGEANNNGDKKEKDVDHEEEEESTIEKFKRREKERRKLRKNKIKELKKQDHEKKKSLLKTKDEVSDDNQQKKNAAELELLMLEANDTIDKNPNKKAHFHMNEIIKSEKEKGKKSKYQKKDKIIEDDFKPDLNDPRFKEIFEDHDFAIDPTQPEFKGTKAMKTILEERSNRTNKNTSKNKKNSMKNSSKNYKMKVNGDNKDKPKDYKNRNKKRKINESSSGLTDLVNKVKQKYQKK</sequence>
<dbReference type="InterPro" id="IPR012580">
    <property type="entry name" value="NUC153"/>
</dbReference>
<feature type="compositionally biased region" description="Basic and acidic residues" evidence="5">
    <location>
        <begin position="624"/>
        <end position="637"/>
    </location>
</feature>
<dbReference type="PANTHER" id="PTHR12202:SF0">
    <property type="entry name" value="ESF1 HOMOLOG"/>
    <property type="match status" value="1"/>
</dbReference>
<feature type="compositionally biased region" description="Low complexity" evidence="5">
    <location>
        <begin position="613"/>
        <end position="623"/>
    </location>
</feature>
<protein>
    <submittedName>
        <fullName evidence="8">Related to Pre-rRNA-processing protein ESF1</fullName>
    </submittedName>
</protein>
<evidence type="ECO:0000256" key="4">
    <source>
        <dbReference type="ARBA" id="ARBA00023242"/>
    </source>
</evidence>
<dbReference type="GO" id="GO:0003723">
    <property type="term" value="F:RNA binding"/>
    <property type="evidence" value="ECO:0007669"/>
    <property type="project" value="TreeGrafter"/>
</dbReference>
<dbReference type="AlphaFoldDB" id="A0A376B9M1"/>
<keyword evidence="9" id="KW-1185">Reference proteome</keyword>
<dbReference type="VEuPathDB" id="FungiDB:SCODWIG_03118"/>
<feature type="region of interest" description="Disordered" evidence="5">
    <location>
        <begin position="572"/>
        <end position="665"/>
    </location>
</feature>
<dbReference type="EMBL" id="UFAJ01000667">
    <property type="protein sequence ID" value="SSD61357.1"/>
    <property type="molecule type" value="Genomic_DNA"/>
</dbReference>
<feature type="compositionally biased region" description="Basic and acidic residues" evidence="5">
    <location>
        <begin position="529"/>
        <end position="540"/>
    </location>
</feature>
<evidence type="ECO:0000256" key="1">
    <source>
        <dbReference type="ARBA" id="ARBA00004604"/>
    </source>
</evidence>
<feature type="compositionally biased region" description="Basic and acidic residues" evidence="5">
    <location>
        <begin position="547"/>
        <end position="559"/>
    </location>
</feature>
<feature type="region of interest" description="Disordered" evidence="5">
    <location>
        <begin position="80"/>
        <end position="152"/>
    </location>
</feature>